<accession>A0A8T0VZY5</accession>
<evidence type="ECO:0000313" key="3">
    <source>
        <dbReference type="Proteomes" id="UP000823388"/>
    </source>
</evidence>
<organism evidence="2 3">
    <name type="scientific">Panicum virgatum</name>
    <name type="common">Blackwell switchgrass</name>
    <dbReference type="NCBI Taxonomy" id="38727"/>
    <lineage>
        <taxon>Eukaryota</taxon>
        <taxon>Viridiplantae</taxon>
        <taxon>Streptophyta</taxon>
        <taxon>Embryophyta</taxon>
        <taxon>Tracheophyta</taxon>
        <taxon>Spermatophyta</taxon>
        <taxon>Magnoliopsida</taxon>
        <taxon>Liliopsida</taxon>
        <taxon>Poales</taxon>
        <taxon>Poaceae</taxon>
        <taxon>PACMAD clade</taxon>
        <taxon>Panicoideae</taxon>
        <taxon>Panicodae</taxon>
        <taxon>Paniceae</taxon>
        <taxon>Panicinae</taxon>
        <taxon>Panicum</taxon>
        <taxon>Panicum sect. Hiantes</taxon>
    </lineage>
</organism>
<dbReference type="AlphaFoldDB" id="A0A8T0VZY5"/>
<dbReference type="EMBL" id="CM029039">
    <property type="protein sequence ID" value="KAG2641692.1"/>
    <property type="molecule type" value="Genomic_DNA"/>
</dbReference>
<protein>
    <submittedName>
        <fullName evidence="2">Uncharacterized protein</fullName>
    </submittedName>
</protein>
<feature type="region of interest" description="Disordered" evidence="1">
    <location>
        <begin position="184"/>
        <end position="210"/>
    </location>
</feature>
<name>A0A8T0VZY5_PANVG</name>
<reference evidence="2" key="1">
    <citation type="submission" date="2020-05" db="EMBL/GenBank/DDBJ databases">
        <title>WGS assembly of Panicum virgatum.</title>
        <authorList>
            <person name="Lovell J.T."/>
            <person name="Jenkins J."/>
            <person name="Shu S."/>
            <person name="Juenger T.E."/>
            <person name="Schmutz J."/>
        </authorList>
    </citation>
    <scope>NUCLEOTIDE SEQUENCE</scope>
    <source>
        <strain evidence="2">AP13</strain>
    </source>
</reference>
<dbReference type="Proteomes" id="UP000823388">
    <property type="component" value="Chromosome 2K"/>
</dbReference>
<sequence length="210" mass="22425">MGRDPLSLGVEEARQAVHATLRRRSATAISPLGLCPCSLSPPDLRPKPRPRHETRLRLAVAGTIHPQPGLVTTPSRRRERLRTQTPGAPGSATYPTPPACHGHPRCVGTPVTPGHAHSRALVVDLPPLRITLAPLLLPPSRKPRPAAANLEIQAPRAHGHALGMLRLFLALPSRLCSCLTPPADLPRRSASPPLCQEPRKGAEGMGRSKG</sequence>
<feature type="region of interest" description="Disordered" evidence="1">
    <location>
        <begin position="66"/>
        <end position="101"/>
    </location>
</feature>
<evidence type="ECO:0000313" key="2">
    <source>
        <dbReference type="EMBL" id="KAG2641692.1"/>
    </source>
</evidence>
<evidence type="ECO:0000256" key="1">
    <source>
        <dbReference type="SAM" id="MobiDB-lite"/>
    </source>
</evidence>
<keyword evidence="3" id="KW-1185">Reference proteome</keyword>
<gene>
    <name evidence="2" type="ORF">PVAP13_2KG239058</name>
</gene>
<proteinExistence type="predicted"/>
<comment type="caution">
    <text evidence="2">The sequence shown here is derived from an EMBL/GenBank/DDBJ whole genome shotgun (WGS) entry which is preliminary data.</text>
</comment>